<dbReference type="AlphaFoldDB" id="A0A5K3G2V7"/>
<evidence type="ECO:0000313" key="2">
    <source>
        <dbReference type="WBParaSite" id="MCU_014803-RA"/>
    </source>
</evidence>
<feature type="region of interest" description="Disordered" evidence="1">
    <location>
        <begin position="1"/>
        <end position="21"/>
    </location>
</feature>
<feature type="compositionally biased region" description="Polar residues" evidence="1">
    <location>
        <begin position="40"/>
        <end position="51"/>
    </location>
</feature>
<organism evidence="2">
    <name type="scientific">Mesocestoides corti</name>
    <name type="common">Flatworm</name>
    <dbReference type="NCBI Taxonomy" id="53468"/>
    <lineage>
        <taxon>Eukaryota</taxon>
        <taxon>Metazoa</taxon>
        <taxon>Spiralia</taxon>
        <taxon>Lophotrochozoa</taxon>
        <taxon>Platyhelminthes</taxon>
        <taxon>Cestoda</taxon>
        <taxon>Eucestoda</taxon>
        <taxon>Cyclophyllidea</taxon>
        <taxon>Mesocestoididae</taxon>
        <taxon>Mesocestoides</taxon>
    </lineage>
</organism>
<dbReference type="WBParaSite" id="MCU_014803-RA">
    <property type="protein sequence ID" value="MCU_014803-RA"/>
    <property type="gene ID" value="MCU_014803"/>
</dbReference>
<feature type="region of interest" description="Disordered" evidence="1">
    <location>
        <begin position="32"/>
        <end position="51"/>
    </location>
</feature>
<reference evidence="2" key="1">
    <citation type="submission" date="2019-11" db="UniProtKB">
        <authorList>
            <consortium name="WormBaseParasite"/>
        </authorList>
    </citation>
    <scope>IDENTIFICATION</scope>
</reference>
<sequence>MSVAPGSVESSNGGTTSGCVVEADVDASVSVEMSVAPGSVESSNGGTTSGC</sequence>
<protein>
    <submittedName>
        <fullName evidence="2">Secreted protein</fullName>
    </submittedName>
</protein>
<accession>A0A5K3G2V7</accession>
<name>A0A5K3G2V7_MESCO</name>
<evidence type="ECO:0000256" key="1">
    <source>
        <dbReference type="SAM" id="MobiDB-lite"/>
    </source>
</evidence>
<proteinExistence type="predicted"/>
<feature type="compositionally biased region" description="Polar residues" evidence="1">
    <location>
        <begin position="8"/>
        <end position="18"/>
    </location>
</feature>